<reference evidence="3 4" key="1">
    <citation type="submission" date="2016-04" db="EMBL/GenBank/DDBJ databases">
        <title>Complete genome sequence of Thermococcus siculi type strain RG-20.</title>
        <authorList>
            <person name="Oger P.M."/>
        </authorList>
    </citation>
    <scope>NUCLEOTIDE SEQUENCE [LARGE SCALE GENOMIC DNA]</scope>
    <source>
        <strain evidence="3 4">RG-20</strain>
    </source>
</reference>
<sequence length="209" mass="24141">MVGYTVRILISGEFERGIRRSKRGNVLAGALTLLAIFVALKLLFEKKPENLVEGGKVGESLEGAWYYVTSGQFKVVLQELPAIFYIIPFLAFLLLIITAKRRREKREGVPFETRFEPEMTYDTIGGTPAERVIRMYKNVVAGLVRKGYPYQRSWTHWEHEAKLREIFPDLDDLDVLTRIFEKAKYAGRLEDGEVAIARESYERLMSFLR</sequence>
<protein>
    <recommendedName>
        <fullName evidence="2">Protein-glutamine gamma-glutamyltransferase-like C-terminal domain-containing protein</fullName>
    </recommendedName>
</protein>
<name>A0A2Z2MRB5_9EURY</name>
<evidence type="ECO:0000256" key="1">
    <source>
        <dbReference type="SAM" id="Phobius"/>
    </source>
</evidence>
<keyword evidence="1" id="KW-0812">Transmembrane</keyword>
<dbReference type="EMBL" id="CP015103">
    <property type="protein sequence ID" value="ASJ09781.1"/>
    <property type="molecule type" value="Genomic_DNA"/>
</dbReference>
<gene>
    <name evidence="3" type="ORF">A3L11_08720</name>
</gene>
<keyword evidence="4" id="KW-1185">Reference proteome</keyword>
<keyword evidence="1" id="KW-0472">Membrane</keyword>
<evidence type="ECO:0000313" key="3">
    <source>
        <dbReference type="EMBL" id="ASJ09781.1"/>
    </source>
</evidence>
<dbReference type="Proteomes" id="UP000250125">
    <property type="component" value="Chromosome"/>
</dbReference>
<keyword evidence="1" id="KW-1133">Transmembrane helix</keyword>
<feature type="transmembrane region" description="Helical" evidence="1">
    <location>
        <begin position="26"/>
        <end position="44"/>
    </location>
</feature>
<evidence type="ECO:0000313" key="4">
    <source>
        <dbReference type="Proteomes" id="UP000250125"/>
    </source>
</evidence>
<accession>A0A2Z2MRB5</accession>
<organism evidence="3 4">
    <name type="scientific">Thermococcus siculi</name>
    <dbReference type="NCBI Taxonomy" id="72803"/>
    <lineage>
        <taxon>Archaea</taxon>
        <taxon>Methanobacteriati</taxon>
        <taxon>Methanobacteriota</taxon>
        <taxon>Thermococci</taxon>
        <taxon>Thermococcales</taxon>
        <taxon>Thermococcaceae</taxon>
        <taxon>Thermococcus</taxon>
    </lineage>
</organism>
<feature type="domain" description="Protein-glutamine gamma-glutamyltransferase-like C-terminal" evidence="2">
    <location>
        <begin position="136"/>
        <end position="193"/>
    </location>
</feature>
<dbReference type="InterPro" id="IPR025403">
    <property type="entry name" value="TgpA-like_C"/>
</dbReference>
<proteinExistence type="predicted"/>
<evidence type="ECO:0000259" key="2">
    <source>
        <dbReference type="Pfam" id="PF13559"/>
    </source>
</evidence>
<dbReference type="KEGG" id="tsl:A3L11_08720"/>
<feature type="transmembrane region" description="Helical" evidence="1">
    <location>
        <begin position="82"/>
        <end position="99"/>
    </location>
</feature>
<dbReference type="AlphaFoldDB" id="A0A2Z2MRB5"/>
<dbReference type="OrthoDB" id="100031at2157"/>
<dbReference type="Pfam" id="PF13559">
    <property type="entry name" value="DUF4129"/>
    <property type="match status" value="1"/>
</dbReference>